<dbReference type="InterPro" id="IPR007963">
    <property type="entry name" value="Peptidase_M61_catalytic"/>
</dbReference>
<organism evidence="3">
    <name type="scientific">marine metagenome</name>
    <dbReference type="NCBI Taxonomy" id="408172"/>
    <lineage>
        <taxon>unclassified sequences</taxon>
        <taxon>metagenomes</taxon>
        <taxon>ecological metagenomes</taxon>
    </lineage>
</organism>
<evidence type="ECO:0000259" key="2">
    <source>
        <dbReference type="Pfam" id="PF17899"/>
    </source>
</evidence>
<dbReference type="InterPro" id="IPR027268">
    <property type="entry name" value="Peptidase_M4/M1_CTD_sf"/>
</dbReference>
<feature type="non-terminal residue" evidence="3">
    <location>
        <position position="343"/>
    </location>
</feature>
<evidence type="ECO:0008006" key="4">
    <source>
        <dbReference type="Google" id="ProtNLM"/>
    </source>
</evidence>
<feature type="domain" description="Peptidase M61 catalytic" evidence="1">
    <location>
        <begin position="300"/>
        <end position="343"/>
    </location>
</feature>
<feature type="domain" description="Peptidase M61 N-terminal" evidence="2">
    <location>
        <begin position="24"/>
        <end position="199"/>
    </location>
</feature>
<name>A0A382FF90_9ZZZZ</name>
<dbReference type="Gene3D" id="2.60.40.3650">
    <property type="match status" value="1"/>
</dbReference>
<accession>A0A382FF90</accession>
<evidence type="ECO:0000313" key="3">
    <source>
        <dbReference type="EMBL" id="SVB61630.1"/>
    </source>
</evidence>
<gene>
    <name evidence="3" type="ORF">METZ01_LOCUS214484</name>
</gene>
<reference evidence="3" key="1">
    <citation type="submission" date="2018-05" db="EMBL/GenBank/DDBJ databases">
        <authorList>
            <person name="Lanie J.A."/>
            <person name="Ng W.-L."/>
            <person name="Kazmierczak K.M."/>
            <person name="Andrzejewski T.M."/>
            <person name="Davidsen T.M."/>
            <person name="Wayne K.J."/>
            <person name="Tettelin H."/>
            <person name="Glass J.I."/>
            <person name="Rusch D."/>
            <person name="Podicherti R."/>
            <person name="Tsui H.-C.T."/>
            <person name="Winkler M.E."/>
        </authorList>
    </citation>
    <scope>NUCLEOTIDE SEQUENCE</scope>
</reference>
<evidence type="ECO:0000259" key="1">
    <source>
        <dbReference type="Pfam" id="PF05299"/>
    </source>
</evidence>
<sequence>MGSGALVLIVALSAPTLAQQMMRVHVDATDLPRKLLRSTLEFDAMGDTVAMLYPEWIPGIHAPRGPLQNLAGFVPRDANGSVLRWERDWSNMYRLLVLRDEGQRSKLTLDLTYITNQPSTNSKGVDAFGTRTLGIINWNTVLVAPEDIPPASLQVELELTLPQGWQVGSALAVASREGDRIRFEPVTYEQLIDRPLICGLHYREVELARTDGAAYFLDIVADEARDLPQADSILAPLGALAHESEALFGPVPHFGSYRFLLVISDEAPRLGLEHRESSLNSAKADAFRDIDWVDNGLGYLLPHEFVHAWVGKFRRPAGMVSGDFHTTLNTEGLWVYEGLAQYL</sequence>
<dbReference type="EMBL" id="UINC01049624">
    <property type="protein sequence ID" value="SVB61630.1"/>
    <property type="molecule type" value="Genomic_DNA"/>
</dbReference>
<dbReference type="InterPro" id="IPR040756">
    <property type="entry name" value="Peptidase_M61_N"/>
</dbReference>
<dbReference type="AlphaFoldDB" id="A0A382FF90"/>
<proteinExistence type="predicted"/>
<protein>
    <recommendedName>
        <fullName evidence="4">Peptidase M61 catalytic domain-containing protein</fullName>
    </recommendedName>
</protein>
<dbReference type="Pfam" id="PF17899">
    <property type="entry name" value="Peptidase_M61_N"/>
    <property type="match status" value="1"/>
</dbReference>
<dbReference type="Pfam" id="PF05299">
    <property type="entry name" value="Peptidase_M61"/>
    <property type="match status" value="1"/>
</dbReference>
<dbReference type="Gene3D" id="1.10.390.10">
    <property type="entry name" value="Neutral Protease Domain 2"/>
    <property type="match status" value="1"/>
</dbReference>